<organism evidence="1 2">
    <name type="scientific">Pyropia yezoensis</name>
    <name type="common">Susabi-nori</name>
    <name type="synonym">Porphyra yezoensis</name>
    <dbReference type="NCBI Taxonomy" id="2788"/>
    <lineage>
        <taxon>Eukaryota</taxon>
        <taxon>Rhodophyta</taxon>
        <taxon>Bangiophyceae</taxon>
        <taxon>Bangiales</taxon>
        <taxon>Bangiaceae</taxon>
        <taxon>Pyropia</taxon>
    </lineage>
</organism>
<evidence type="ECO:0000313" key="1">
    <source>
        <dbReference type="EMBL" id="KAK1863010.1"/>
    </source>
</evidence>
<sequence length="264" mass="25475">MALTFLPPPPLLTPQRCGATAAAGPLPRGSPVGRLPPSTRRPSGTPPCHHCRPRRAVAVPTAAADPPPPPPPGMDDAALRADLAARLSALSRRPGPSRSAPPSSSSPSSSSSSASAAAAASAAAGAPSPGGGVPGDGVFPLSPVAGGDGGGARRVGSTAMAGPGSASAAAARRRRRVSDVAATAAAAEVYAAVVRAVGLAALVAIVGVLSYGAGVDAGVRRAGEGIVVDADGGAAAPEEVVVRSRPAGEARHRGPVVQRGVLGF</sequence>
<protein>
    <submittedName>
        <fullName evidence="1">Uncharacterized protein</fullName>
    </submittedName>
</protein>
<gene>
    <name evidence="1" type="ORF">I4F81_005575</name>
</gene>
<accession>A0ACC3BYJ4</accession>
<name>A0ACC3BYJ4_PYRYE</name>
<dbReference type="Proteomes" id="UP000798662">
    <property type="component" value="Chromosome 2"/>
</dbReference>
<reference evidence="1" key="1">
    <citation type="submission" date="2019-11" db="EMBL/GenBank/DDBJ databases">
        <title>Nori genome reveals adaptations in red seaweeds to the harsh intertidal environment.</title>
        <authorList>
            <person name="Wang D."/>
            <person name="Mao Y."/>
        </authorList>
    </citation>
    <scope>NUCLEOTIDE SEQUENCE</scope>
    <source>
        <tissue evidence="1">Gametophyte</tissue>
    </source>
</reference>
<proteinExistence type="predicted"/>
<dbReference type="EMBL" id="CM020619">
    <property type="protein sequence ID" value="KAK1863010.1"/>
    <property type="molecule type" value="Genomic_DNA"/>
</dbReference>
<evidence type="ECO:0000313" key="2">
    <source>
        <dbReference type="Proteomes" id="UP000798662"/>
    </source>
</evidence>
<keyword evidence="2" id="KW-1185">Reference proteome</keyword>
<comment type="caution">
    <text evidence="1">The sequence shown here is derived from an EMBL/GenBank/DDBJ whole genome shotgun (WGS) entry which is preliminary data.</text>
</comment>